<comment type="caution">
    <text evidence="2">The sequence shown here is derived from an EMBL/GenBank/DDBJ whole genome shotgun (WGS) entry which is preliminary data.</text>
</comment>
<keyword evidence="1" id="KW-1133">Transmembrane helix</keyword>
<feature type="transmembrane region" description="Helical" evidence="1">
    <location>
        <begin position="280"/>
        <end position="298"/>
    </location>
</feature>
<dbReference type="AlphaFoldDB" id="A0A9D1T2S2"/>
<proteinExistence type="predicted"/>
<accession>A0A9D1T2S2</accession>
<evidence type="ECO:0000313" key="2">
    <source>
        <dbReference type="EMBL" id="HIV09492.1"/>
    </source>
</evidence>
<feature type="transmembrane region" description="Helical" evidence="1">
    <location>
        <begin position="354"/>
        <end position="379"/>
    </location>
</feature>
<feature type="transmembrane region" description="Helical" evidence="1">
    <location>
        <begin position="228"/>
        <end position="247"/>
    </location>
</feature>
<dbReference type="Proteomes" id="UP000886845">
    <property type="component" value="Unassembled WGS sequence"/>
</dbReference>
<reference evidence="2" key="1">
    <citation type="submission" date="2020-10" db="EMBL/GenBank/DDBJ databases">
        <authorList>
            <person name="Gilroy R."/>
        </authorList>
    </citation>
    <scope>NUCLEOTIDE SEQUENCE</scope>
    <source>
        <strain evidence="2">35461</strain>
    </source>
</reference>
<sequence length="582" mass="63469">MSVSQIWHSRFWVVLAVILVGALCLFVAYPGRMLFDTMFHLGRVDALAAHFLAGGGYPCRLYADSCAGLGYAAPLFYGDLFLIPVALLRACGASLDVCFGAVLAEGAALSFAVMYGACGWFGLRARERLACACFFLFAPSTMMMAFSYGQVGMAFATAFLPCVVFPTLVLVTESGASARRLWEAAFLLALGMTACVLSHVITTVLAVLFVGALCLARLPIFFREPRRLACFAAAAFATLGVTAWFWVPMLEQWAAVDLLAFSSVRWTAAKGLFAGGPSVFGLLGDSFVWGLGLTPLLVDFCPEGWTWLPALLQVNYDTFAVWGWLLAPLVWLLFRTGVLSRFGASPPWVRVAGWALLLLTLLAATPLALGVLAPLFGWIQFPSRFFGLWTCLLAPLVACFAFRRCTASQRCLLGIAFLAAFLMVCVWPFNCRRVVLMELFPSVSGSAYSIGRGEYLPERFVRTFGVQPPPPEEEVVPWEWRGVAAWGSGPFALDVVDPRSSVVVPRFYYKGYAATLDGAPILIRESGEGFVEAETAGRMGQLRVWYAGTALQRASVWLSVAASIAVALLFLLARRRLRCFRA</sequence>
<feature type="transmembrane region" description="Helical" evidence="1">
    <location>
        <begin position="411"/>
        <end position="429"/>
    </location>
</feature>
<keyword evidence="1" id="KW-0472">Membrane</keyword>
<evidence type="ECO:0000256" key="1">
    <source>
        <dbReference type="SAM" id="Phobius"/>
    </source>
</evidence>
<feature type="transmembrane region" description="Helical" evidence="1">
    <location>
        <begin position="71"/>
        <end position="90"/>
    </location>
</feature>
<name>A0A9D1T2S2_9BACT</name>
<feature type="transmembrane region" description="Helical" evidence="1">
    <location>
        <begin position="318"/>
        <end position="334"/>
    </location>
</feature>
<evidence type="ECO:0000313" key="3">
    <source>
        <dbReference type="Proteomes" id="UP000886845"/>
    </source>
</evidence>
<feature type="transmembrane region" description="Helical" evidence="1">
    <location>
        <begin position="554"/>
        <end position="573"/>
    </location>
</feature>
<gene>
    <name evidence="2" type="ORF">IAC79_05200</name>
</gene>
<organism evidence="2 3">
    <name type="scientific">Candidatus Spyradenecus faecavium</name>
    <dbReference type="NCBI Taxonomy" id="2840947"/>
    <lineage>
        <taxon>Bacteria</taxon>
        <taxon>Pseudomonadati</taxon>
        <taxon>Lentisphaerota</taxon>
        <taxon>Lentisphaeria</taxon>
        <taxon>Lentisphaerales</taxon>
        <taxon>Lentisphaeraceae</taxon>
        <taxon>Lentisphaeraceae incertae sedis</taxon>
        <taxon>Candidatus Spyradenecus</taxon>
    </lineage>
</organism>
<feature type="transmembrane region" description="Helical" evidence="1">
    <location>
        <begin position="184"/>
        <end position="216"/>
    </location>
</feature>
<feature type="transmembrane region" description="Helical" evidence="1">
    <location>
        <begin position="129"/>
        <end position="146"/>
    </location>
</feature>
<dbReference type="EMBL" id="DVOR01000166">
    <property type="protein sequence ID" value="HIV09492.1"/>
    <property type="molecule type" value="Genomic_DNA"/>
</dbReference>
<feature type="transmembrane region" description="Helical" evidence="1">
    <location>
        <begin position="97"/>
        <end position="123"/>
    </location>
</feature>
<feature type="transmembrane region" description="Helical" evidence="1">
    <location>
        <begin position="12"/>
        <end position="31"/>
    </location>
</feature>
<feature type="transmembrane region" description="Helical" evidence="1">
    <location>
        <begin position="385"/>
        <end position="402"/>
    </location>
</feature>
<keyword evidence="1" id="KW-0812">Transmembrane</keyword>
<feature type="transmembrane region" description="Helical" evidence="1">
    <location>
        <begin position="153"/>
        <end position="172"/>
    </location>
</feature>
<reference evidence="2" key="2">
    <citation type="journal article" date="2021" name="PeerJ">
        <title>Extensive microbial diversity within the chicken gut microbiome revealed by metagenomics and culture.</title>
        <authorList>
            <person name="Gilroy R."/>
            <person name="Ravi A."/>
            <person name="Getino M."/>
            <person name="Pursley I."/>
            <person name="Horton D.L."/>
            <person name="Alikhan N.F."/>
            <person name="Baker D."/>
            <person name="Gharbi K."/>
            <person name="Hall N."/>
            <person name="Watson M."/>
            <person name="Adriaenssens E.M."/>
            <person name="Foster-Nyarko E."/>
            <person name="Jarju S."/>
            <person name="Secka A."/>
            <person name="Antonio M."/>
            <person name="Oren A."/>
            <person name="Chaudhuri R.R."/>
            <person name="La Ragione R."/>
            <person name="Hildebrand F."/>
            <person name="Pallen M.J."/>
        </authorList>
    </citation>
    <scope>NUCLEOTIDE SEQUENCE</scope>
    <source>
        <strain evidence="2">35461</strain>
    </source>
</reference>
<protein>
    <recommendedName>
        <fullName evidence="4">Membrane protein 6-pyruvoyl-tetrahydropterin synthase-related domain-containing protein</fullName>
    </recommendedName>
</protein>
<evidence type="ECO:0008006" key="4">
    <source>
        <dbReference type="Google" id="ProtNLM"/>
    </source>
</evidence>